<evidence type="ECO:0000256" key="4">
    <source>
        <dbReference type="ARBA" id="ARBA00022741"/>
    </source>
</evidence>
<dbReference type="Gene3D" id="2.40.30.10">
    <property type="entry name" value="Translation factors"/>
    <property type="match status" value="2"/>
</dbReference>
<dbReference type="InterPro" id="IPR036925">
    <property type="entry name" value="TIF_IF2_dom3_sf"/>
</dbReference>
<evidence type="ECO:0000256" key="5">
    <source>
        <dbReference type="ARBA" id="ARBA00022917"/>
    </source>
</evidence>
<gene>
    <name evidence="8" type="primary">infB</name>
    <name evidence="12" type="ORF">SAMN02745164_01252</name>
</gene>
<reference evidence="12" key="1">
    <citation type="submission" date="2016-11" db="EMBL/GenBank/DDBJ databases">
        <authorList>
            <person name="Varghese N."/>
            <person name="Submissions S."/>
        </authorList>
    </citation>
    <scope>NUCLEOTIDE SEQUENCE [LARGE SCALE GENOMIC DNA]</scope>
    <source>
        <strain evidence="12">DSM 16785</strain>
    </source>
</reference>
<evidence type="ECO:0000256" key="3">
    <source>
        <dbReference type="ARBA" id="ARBA00022540"/>
    </source>
</evidence>
<dbReference type="SUPFAM" id="SSF52156">
    <property type="entry name" value="Initiation factor IF2/eIF5b, domain 3"/>
    <property type="match status" value="1"/>
</dbReference>
<dbReference type="AlphaFoldDB" id="A0A1M4WTA1"/>
<dbReference type="FunFam" id="3.40.50.10050:FF:000001">
    <property type="entry name" value="Translation initiation factor IF-2"/>
    <property type="match status" value="1"/>
</dbReference>
<evidence type="ECO:0000256" key="8">
    <source>
        <dbReference type="HAMAP-Rule" id="MF_00100"/>
    </source>
</evidence>
<dbReference type="SUPFAM" id="SSF52540">
    <property type="entry name" value="P-loop containing nucleoside triphosphate hydrolases"/>
    <property type="match status" value="1"/>
</dbReference>
<dbReference type="Gene3D" id="1.10.10.2480">
    <property type="match status" value="1"/>
</dbReference>
<comment type="function">
    <text evidence="7 8 9">One of the essential components for the initiation of protein synthesis. Protects formylmethionyl-tRNA from spontaneous hydrolysis and promotes its binding to the 30S ribosomal subunits. Also involved in the hydrolysis of GTP during the formation of the 70S ribosomal complex.</text>
</comment>
<dbReference type="SUPFAM" id="SSF50447">
    <property type="entry name" value="Translation proteins"/>
    <property type="match status" value="2"/>
</dbReference>
<dbReference type="Pfam" id="PF11987">
    <property type="entry name" value="IF-2"/>
    <property type="match status" value="1"/>
</dbReference>
<dbReference type="Pfam" id="PF00009">
    <property type="entry name" value="GTP_EFTU"/>
    <property type="match status" value="1"/>
</dbReference>
<dbReference type="GO" id="GO:0003743">
    <property type="term" value="F:translation initiation factor activity"/>
    <property type="evidence" value="ECO:0007669"/>
    <property type="project" value="UniProtKB-UniRule"/>
</dbReference>
<keyword evidence="4 8" id="KW-0547">Nucleotide-binding</keyword>
<dbReference type="PROSITE" id="PS51722">
    <property type="entry name" value="G_TR_2"/>
    <property type="match status" value="1"/>
</dbReference>
<comment type="caution">
    <text evidence="8">Lacks conserved residue(s) required for the propagation of feature annotation.</text>
</comment>
<dbReference type="PANTHER" id="PTHR43381">
    <property type="entry name" value="TRANSLATION INITIATION FACTOR IF-2-RELATED"/>
    <property type="match status" value="1"/>
</dbReference>
<dbReference type="Gene3D" id="3.40.50.300">
    <property type="entry name" value="P-loop containing nucleotide triphosphate hydrolases"/>
    <property type="match status" value="1"/>
</dbReference>
<dbReference type="EMBL" id="FQUI01000018">
    <property type="protein sequence ID" value="SHE84435.1"/>
    <property type="molecule type" value="Genomic_DNA"/>
</dbReference>
<dbReference type="CDD" id="cd03702">
    <property type="entry name" value="IF2_mtIF2_II"/>
    <property type="match status" value="1"/>
</dbReference>
<dbReference type="OrthoDB" id="9811804at2"/>
<evidence type="ECO:0000313" key="12">
    <source>
        <dbReference type="EMBL" id="SHE84435.1"/>
    </source>
</evidence>
<dbReference type="InterPro" id="IPR044145">
    <property type="entry name" value="IF2_II"/>
</dbReference>
<keyword evidence="13" id="KW-1185">Reference proteome</keyword>
<dbReference type="InterPro" id="IPR015760">
    <property type="entry name" value="TIF_IF2"/>
</dbReference>
<dbReference type="InterPro" id="IPR053905">
    <property type="entry name" value="EF-G-like_DII"/>
</dbReference>
<feature type="binding site" evidence="8">
    <location>
        <begin position="270"/>
        <end position="274"/>
    </location>
    <ligand>
        <name>GTP</name>
        <dbReference type="ChEBI" id="CHEBI:37565"/>
    </ligand>
</feature>
<feature type="binding site" evidence="8">
    <location>
        <begin position="324"/>
        <end position="327"/>
    </location>
    <ligand>
        <name>GTP</name>
        <dbReference type="ChEBI" id="CHEBI:37565"/>
    </ligand>
</feature>
<keyword evidence="6 8" id="KW-0342">GTP-binding</keyword>
<dbReference type="InterPro" id="IPR000795">
    <property type="entry name" value="T_Tr_GTP-bd_dom"/>
</dbReference>
<evidence type="ECO:0000256" key="9">
    <source>
        <dbReference type="RuleBase" id="RU000644"/>
    </source>
</evidence>
<evidence type="ECO:0000256" key="2">
    <source>
        <dbReference type="ARBA" id="ARBA00020675"/>
    </source>
</evidence>
<dbReference type="Gene3D" id="3.40.50.10050">
    <property type="entry name" value="Translation initiation factor IF- 2, domain 3"/>
    <property type="match status" value="1"/>
</dbReference>
<feature type="region of interest" description="Disordered" evidence="10">
    <location>
        <begin position="78"/>
        <end position="107"/>
    </location>
</feature>
<dbReference type="CDD" id="cd01887">
    <property type="entry name" value="IF2_eIF5B"/>
    <property type="match status" value="1"/>
</dbReference>
<dbReference type="InterPro" id="IPR000178">
    <property type="entry name" value="TF_IF2_bacterial-like"/>
</dbReference>
<dbReference type="NCBIfam" id="TIGR00231">
    <property type="entry name" value="small_GTP"/>
    <property type="match status" value="1"/>
</dbReference>
<comment type="subcellular location">
    <subcellularLocation>
        <location evidence="8">Cytoplasm</location>
    </subcellularLocation>
</comment>
<evidence type="ECO:0000256" key="1">
    <source>
        <dbReference type="ARBA" id="ARBA00007733"/>
    </source>
</evidence>
<dbReference type="FunFam" id="2.40.30.10:FF:000008">
    <property type="entry name" value="Translation initiation factor IF-2"/>
    <property type="match status" value="1"/>
</dbReference>
<keyword evidence="3 8" id="KW-0396">Initiation factor</keyword>
<dbReference type="NCBIfam" id="TIGR00487">
    <property type="entry name" value="IF-2"/>
    <property type="match status" value="1"/>
</dbReference>
<dbReference type="InterPro" id="IPR005225">
    <property type="entry name" value="Small_GTP-bd"/>
</dbReference>
<evidence type="ECO:0000259" key="11">
    <source>
        <dbReference type="PROSITE" id="PS51722"/>
    </source>
</evidence>
<dbReference type="Pfam" id="PF22042">
    <property type="entry name" value="EF-G_D2"/>
    <property type="match status" value="1"/>
</dbReference>
<dbReference type="RefSeq" id="WP_072864586.1">
    <property type="nucleotide sequence ID" value="NZ_FQUI01000018.1"/>
</dbReference>
<feature type="domain" description="Tr-type G" evidence="11">
    <location>
        <begin position="215"/>
        <end position="383"/>
    </location>
</feature>
<sequence>MSKTRVYQLAKELGKHAKEFLEELKDLGYNLKSHMSSLEDEDVKAIKEYYEAEKVKNKKEEKKEEKSSLVKKEEIKKKETKRYDKNKKQKFQKHGKKTSKNYNKKEEKTEIEEIKEIKLTKSELKLDILANKLGKGQNDIIKEFFMKGKVLRPGQLLTEEQAEEIAMMFNALIEIVEETIDPKVKETKSEKIDPEDVLKERWKNLYEENEDKLIERAPVVTIMGHVDHGKTTLLDNIRNTKVAEKEAGGITQSIGAYQVNYEGKKITFIDTPGHEAFTEMRARGAQATDIVVLIIAADDGVMPQTIEAYNHAKNANVPIIVAINKIDKPNANIDLTKQQMVAKLNLIPEDWGGDTITVPISAKAGQGIDELLEMILLVAEMQEIRCYPEGLARGVIIESKLDKFLGPVATTIIKDGKLKVGDYFVAGSTFGKVRRMIDPNGKNVKVAGPSDPVQILGFEEVPDMHSILYGVKTLHEAKDYVEKKKALEEKVVQKRHIRLEDALKMMQEEGEQKTLNIILKADTFGSLEALKNAIAKLENPEIELQVIHGGIGAITKSDVMLATASNAVILGFRVKADSGAVKYAEHENIQIKRYDIIFNLIDDLKKALQGMLEPEEKEEITGAGEVKQVFRIKKVGNIAGIQLKEGYVERDGGVRLYRQGKLVYDGKIESLRHYKDEVKRIEAPKECGIKILNFDDINEGDEMEFYKFIQVERTLEFGKEE</sequence>
<dbReference type="PANTHER" id="PTHR43381:SF5">
    <property type="entry name" value="TR-TYPE G DOMAIN-CONTAINING PROTEIN"/>
    <property type="match status" value="1"/>
</dbReference>
<dbReference type="Pfam" id="PF04760">
    <property type="entry name" value="IF2_N"/>
    <property type="match status" value="2"/>
</dbReference>
<dbReference type="Proteomes" id="UP000184334">
    <property type="component" value="Unassembled WGS sequence"/>
</dbReference>
<dbReference type="InterPro" id="IPR009000">
    <property type="entry name" value="Transl_B-barrel_sf"/>
</dbReference>
<dbReference type="HAMAP" id="MF_00100_B">
    <property type="entry name" value="IF_2_B"/>
    <property type="match status" value="1"/>
</dbReference>
<dbReference type="FunFam" id="3.40.50.300:FF:000019">
    <property type="entry name" value="Translation initiation factor IF-2"/>
    <property type="match status" value="1"/>
</dbReference>
<proteinExistence type="inferred from homology"/>
<organism evidence="12 13">
    <name type="scientific">Marinitoga hydrogenitolerans (strain DSM 16785 / JCM 12826 / AT1271)</name>
    <dbReference type="NCBI Taxonomy" id="1122195"/>
    <lineage>
        <taxon>Bacteria</taxon>
        <taxon>Thermotogati</taxon>
        <taxon>Thermotogota</taxon>
        <taxon>Thermotogae</taxon>
        <taxon>Petrotogales</taxon>
        <taxon>Petrotogaceae</taxon>
        <taxon>Marinitoga</taxon>
    </lineage>
</organism>
<dbReference type="InterPro" id="IPR006847">
    <property type="entry name" value="IF2_N"/>
</dbReference>
<dbReference type="GO" id="GO:0005829">
    <property type="term" value="C:cytosol"/>
    <property type="evidence" value="ECO:0007669"/>
    <property type="project" value="TreeGrafter"/>
</dbReference>
<dbReference type="GO" id="GO:0003924">
    <property type="term" value="F:GTPase activity"/>
    <property type="evidence" value="ECO:0007669"/>
    <property type="project" value="UniProtKB-UniRule"/>
</dbReference>
<accession>A0A1M4WTA1</accession>
<dbReference type="CDD" id="cd03692">
    <property type="entry name" value="mtIF2_IVc"/>
    <property type="match status" value="1"/>
</dbReference>
<comment type="caution">
    <text evidence="12">The sequence shown here is derived from an EMBL/GenBank/DDBJ whole genome shotgun (WGS) entry which is preliminary data.</text>
</comment>
<evidence type="ECO:0000256" key="10">
    <source>
        <dbReference type="SAM" id="MobiDB-lite"/>
    </source>
</evidence>
<dbReference type="FunFam" id="2.40.30.10:FF:000054">
    <property type="entry name" value="Translation initiation factor IF-2"/>
    <property type="match status" value="1"/>
</dbReference>
<name>A0A1M4WTA1_MARH1</name>
<feature type="compositionally biased region" description="Basic residues" evidence="10">
    <location>
        <begin position="84"/>
        <end position="99"/>
    </location>
</feature>
<evidence type="ECO:0000256" key="7">
    <source>
        <dbReference type="ARBA" id="ARBA00025162"/>
    </source>
</evidence>
<feature type="binding site" evidence="8">
    <location>
        <begin position="224"/>
        <end position="231"/>
    </location>
    <ligand>
        <name>GTP</name>
        <dbReference type="ChEBI" id="CHEBI:37565"/>
    </ligand>
</feature>
<dbReference type="GO" id="GO:0005525">
    <property type="term" value="F:GTP binding"/>
    <property type="evidence" value="ECO:0007669"/>
    <property type="project" value="UniProtKB-KW"/>
</dbReference>
<dbReference type="STRING" id="1122195.SAMN02745164_01252"/>
<evidence type="ECO:0000313" key="13">
    <source>
        <dbReference type="Proteomes" id="UP000184334"/>
    </source>
</evidence>
<evidence type="ECO:0000256" key="6">
    <source>
        <dbReference type="ARBA" id="ARBA00023134"/>
    </source>
</evidence>
<keyword evidence="5 8" id="KW-0648">Protein biosynthesis</keyword>
<dbReference type="InterPro" id="IPR023115">
    <property type="entry name" value="TIF_IF2_dom3"/>
</dbReference>
<protein>
    <recommendedName>
        <fullName evidence="2 8">Translation initiation factor IF-2</fullName>
    </recommendedName>
</protein>
<keyword evidence="8" id="KW-0963">Cytoplasm</keyword>
<dbReference type="InterPro" id="IPR027417">
    <property type="entry name" value="P-loop_NTPase"/>
</dbReference>
<comment type="similarity">
    <text evidence="1 8 9">Belongs to the TRAFAC class translation factor GTPase superfamily. Classic translation factor GTPase family. IF-2 subfamily.</text>
</comment>